<dbReference type="Pfam" id="PF04727">
    <property type="entry name" value="ELMO_CED12"/>
    <property type="match status" value="1"/>
</dbReference>
<gene>
    <name evidence="2" type="ORF">BXYJ_LOCUS6480</name>
</gene>
<feature type="domain" description="ELMO" evidence="1">
    <location>
        <begin position="85"/>
        <end position="236"/>
    </location>
</feature>
<accession>A0A7I8WJX0</accession>
<dbReference type="SMR" id="A0A7I8WJX0"/>
<protein>
    <submittedName>
        <fullName evidence="2">(pine wood nematode) hypothetical protein</fullName>
    </submittedName>
</protein>
<keyword evidence="3" id="KW-1185">Reference proteome</keyword>
<dbReference type="Proteomes" id="UP000659654">
    <property type="component" value="Unassembled WGS sequence"/>
</dbReference>
<dbReference type="EMBL" id="CAJFDI010000003">
    <property type="protein sequence ID" value="CAD5221042.1"/>
    <property type="molecule type" value="Genomic_DNA"/>
</dbReference>
<reference evidence="2" key="1">
    <citation type="submission" date="2020-09" db="EMBL/GenBank/DDBJ databases">
        <authorList>
            <person name="Kikuchi T."/>
        </authorList>
    </citation>
    <scope>NUCLEOTIDE SEQUENCE</scope>
    <source>
        <strain evidence="2">Ka4C1</strain>
    </source>
</reference>
<dbReference type="AlphaFoldDB" id="A0A7I8WJX0"/>
<comment type="caution">
    <text evidence="2">The sequence shown here is derived from an EMBL/GenBank/DDBJ whole genome shotgun (WGS) entry which is preliminary data.</text>
</comment>
<proteinExistence type="predicted"/>
<evidence type="ECO:0000259" key="1">
    <source>
        <dbReference type="PROSITE" id="PS51335"/>
    </source>
</evidence>
<name>A0A7I8WJX0_BURXY</name>
<dbReference type="PANTHER" id="PTHR12771">
    <property type="entry name" value="ENGULFMENT AND CELL MOTILITY"/>
    <property type="match status" value="1"/>
</dbReference>
<dbReference type="PANTHER" id="PTHR12771:SF2">
    <property type="entry name" value="ELMO DOMAIN-CONTAINING PROTEIN 3"/>
    <property type="match status" value="1"/>
</dbReference>
<dbReference type="InterPro" id="IPR050868">
    <property type="entry name" value="ELMO_domain-containing"/>
</dbReference>
<dbReference type="InterPro" id="IPR006816">
    <property type="entry name" value="ELMO_dom"/>
</dbReference>
<evidence type="ECO:0000313" key="2">
    <source>
        <dbReference type="EMBL" id="CAD5221042.1"/>
    </source>
</evidence>
<dbReference type="Proteomes" id="UP000582659">
    <property type="component" value="Unassembled WGS sequence"/>
</dbReference>
<dbReference type="OrthoDB" id="266227at2759"/>
<organism evidence="2 3">
    <name type="scientific">Bursaphelenchus xylophilus</name>
    <name type="common">Pinewood nematode worm</name>
    <name type="synonym">Aphelenchoides xylophilus</name>
    <dbReference type="NCBI Taxonomy" id="6326"/>
    <lineage>
        <taxon>Eukaryota</taxon>
        <taxon>Metazoa</taxon>
        <taxon>Ecdysozoa</taxon>
        <taxon>Nematoda</taxon>
        <taxon>Chromadorea</taxon>
        <taxon>Rhabditida</taxon>
        <taxon>Tylenchina</taxon>
        <taxon>Tylenchomorpha</taxon>
        <taxon>Aphelenchoidea</taxon>
        <taxon>Aphelenchoididae</taxon>
        <taxon>Bursaphelenchus</taxon>
    </lineage>
</organism>
<dbReference type="PROSITE" id="PS51335">
    <property type="entry name" value="ELMO"/>
    <property type="match status" value="1"/>
</dbReference>
<dbReference type="EMBL" id="CAJFCV020000003">
    <property type="protein sequence ID" value="CAG9107654.1"/>
    <property type="molecule type" value="Genomic_DNA"/>
</dbReference>
<sequence length="243" mass="28304">MANMELGLQNNEFTNIWNALKEHDLSAEKEEASESLKLAKTGRKLQRLLCTPQRIQKRFRGREFSAQKHFIVAVSKIKYSEGNEIHWLLLKRIYQEVMVTDDEPARYGKHWEKVGFQGEDPATDLRGAGLFGLCQLFYLVTEGIDKERLQRLKDFANEENNGFPLAVVGINFTFLLLNRLRKGGFDGLNSDPLPYLNRLYRASFIEFERFWSEKKRSIADFGQILAQVKNGIKKPRRFLETRE</sequence>
<evidence type="ECO:0000313" key="3">
    <source>
        <dbReference type="Proteomes" id="UP000659654"/>
    </source>
</evidence>